<evidence type="ECO:0008006" key="4">
    <source>
        <dbReference type="Google" id="ProtNLM"/>
    </source>
</evidence>
<keyword evidence="3" id="KW-1185">Reference proteome</keyword>
<dbReference type="InterPro" id="IPR019587">
    <property type="entry name" value="Polyketide_cyclase/dehydratase"/>
</dbReference>
<proteinExistence type="predicted"/>
<evidence type="ECO:0000313" key="3">
    <source>
        <dbReference type="Proteomes" id="UP000557739"/>
    </source>
</evidence>
<keyword evidence="1" id="KW-0812">Transmembrane</keyword>
<dbReference type="EMBL" id="JACIJJ010000004">
    <property type="protein sequence ID" value="MBB5699498.1"/>
    <property type="molecule type" value="Genomic_DNA"/>
</dbReference>
<gene>
    <name evidence="2" type="ORF">FHR19_002864</name>
</gene>
<dbReference type="Gene3D" id="3.30.530.20">
    <property type="match status" value="1"/>
</dbReference>
<dbReference type="RefSeq" id="WP_246359534.1">
    <property type="nucleotide sequence ID" value="NZ_JACIJJ010000004.1"/>
</dbReference>
<organism evidence="2 3">
    <name type="scientific">Sphingomonas yantingensis</name>
    <dbReference type="NCBI Taxonomy" id="1241761"/>
    <lineage>
        <taxon>Bacteria</taxon>
        <taxon>Pseudomonadati</taxon>
        <taxon>Pseudomonadota</taxon>
        <taxon>Alphaproteobacteria</taxon>
        <taxon>Sphingomonadales</taxon>
        <taxon>Sphingomonadaceae</taxon>
        <taxon>Sphingomonas</taxon>
    </lineage>
</organism>
<keyword evidence="1" id="KW-0472">Membrane</keyword>
<accession>A0A7W9AS05</accession>
<reference evidence="2 3" key="1">
    <citation type="submission" date="2020-08" db="EMBL/GenBank/DDBJ databases">
        <title>Genomic Encyclopedia of Type Strains, Phase IV (KMG-IV): sequencing the most valuable type-strain genomes for metagenomic binning, comparative biology and taxonomic classification.</title>
        <authorList>
            <person name="Goeker M."/>
        </authorList>
    </citation>
    <scope>NUCLEOTIDE SEQUENCE [LARGE SCALE GENOMIC DNA]</scope>
    <source>
        <strain evidence="2 3">DSM 27244</strain>
    </source>
</reference>
<comment type="caution">
    <text evidence="2">The sequence shown here is derived from an EMBL/GenBank/DDBJ whole genome shotgun (WGS) entry which is preliminary data.</text>
</comment>
<protein>
    <recommendedName>
        <fullName evidence="4">SRPBCC family protein</fullName>
    </recommendedName>
</protein>
<feature type="transmembrane region" description="Helical" evidence="1">
    <location>
        <begin position="97"/>
        <end position="116"/>
    </location>
</feature>
<dbReference type="Proteomes" id="UP000557739">
    <property type="component" value="Unassembled WGS sequence"/>
</dbReference>
<name>A0A7W9AS05_9SPHN</name>
<keyword evidence="1" id="KW-1133">Transmembrane helix</keyword>
<feature type="transmembrane region" description="Helical" evidence="1">
    <location>
        <begin position="38"/>
        <end position="59"/>
    </location>
</feature>
<dbReference type="Pfam" id="PF10604">
    <property type="entry name" value="Polyketide_cyc2"/>
    <property type="match status" value="1"/>
</dbReference>
<sequence>MSERTEAAFVRTLAAIAAALAFAGVVYALLEAAQPDAGLVSFTFLLVLPAALCAFVAYVADPWKTRSRRAYLLVPVQVLAAVIAVSIFILREGTICIVLLSPLWLLSGMAGTALTYKLRRRVEDGRTYCATLLLVPLLAMQVEPLVTWPTDSAVVTRSVVVAASPDRLWPLLRGIPDVRPGEGRWNLSQDVLGIPRPVGAQMVGEGVGATRLANWGPQIRFREKITDWRPGRAIAWTFHFDDVRGWAFTDRHLMPDSHYLKVRDGGYHLDPLPGGRTRVTLHTRYEATTPVNLYTRLWGELFLGDVQDNLLALVRQRAER</sequence>
<dbReference type="SUPFAM" id="SSF55961">
    <property type="entry name" value="Bet v1-like"/>
    <property type="match status" value="1"/>
</dbReference>
<feature type="transmembrane region" description="Helical" evidence="1">
    <location>
        <begin position="71"/>
        <end position="91"/>
    </location>
</feature>
<dbReference type="AlphaFoldDB" id="A0A7W9AS05"/>
<evidence type="ECO:0000313" key="2">
    <source>
        <dbReference type="EMBL" id="MBB5699498.1"/>
    </source>
</evidence>
<evidence type="ECO:0000256" key="1">
    <source>
        <dbReference type="SAM" id="Phobius"/>
    </source>
</evidence>
<dbReference type="InterPro" id="IPR023393">
    <property type="entry name" value="START-like_dom_sf"/>
</dbReference>